<gene>
    <name evidence="2" type="ORF">HID58_040730</name>
</gene>
<name>A0ABQ8B8V4_BRANA</name>
<sequence>MYECEKLRLASNQLLQNTSKGKQLEPQTPLFSFVFNLHQLKLQGLQVIIRKRELSILFGHKPKIQHISKLNKIGLQPKMTANSKRCLNASRELSRQRRTAVQTSSTRDTEILSVASSGPVETAPQDSKPMGNLKQTLGNEAEESSLSIGKGNGGEVFSSEEEGGRDSNGSDAINENTTEIFRTLLMGMAQTIESCLSTSDQARQDVARRRCWRRRDKRQSLLRGCPRRNLSDLVGESVDPHEQGGPFRWRLRQ</sequence>
<evidence type="ECO:0000256" key="1">
    <source>
        <dbReference type="SAM" id="MobiDB-lite"/>
    </source>
</evidence>
<comment type="caution">
    <text evidence="2">The sequence shown here is derived from an EMBL/GenBank/DDBJ whole genome shotgun (WGS) entry which is preliminary data.</text>
</comment>
<reference evidence="2 3" key="1">
    <citation type="submission" date="2021-05" db="EMBL/GenBank/DDBJ databases">
        <title>Genome Assembly of Synthetic Allotetraploid Brassica napus Reveals Homoeologous Exchanges between Subgenomes.</title>
        <authorList>
            <person name="Davis J.T."/>
        </authorList>
    </citation>
    <scope>NUCLEOTIDE SEQUENCE [LARGE SCALE GENOMIC DNA]</scope>
    <source>
        <strain evidence="3">cv. Da-Ae</strain>
        <tissue evidence="2">Seedling</tissue>
    </source>
</reference>
<feature type="region of interest" description="Disordered" evidence="1">
    <location>
        <begin position="92"/>
        <end position="174"/>
    </location>
</feature>
<dbReference type="EMBL" id="JAGKQM010000011">
    <property type="protein sequence ID" value="KAH0901227.1"/>
    <property type="molecule type" value="Genomic_DNA"/>
</dbReference>
<feature type="region of interest" description="Disordered" evidence="1">
    <location>
        <begin position="231"/>
        <end position="253"/>
    </location>
</feature>
<organism evidence="2 3">
    <name type="scientific">Brassica napus</name>
    <name type="common">Rape</name>
    <dbReference type="NCBI Taxonomy" id="3708"/>
    <lineage>
        <taxon>Eukaryota</taxon>
        <taxon>Viridiplantae</taxon>
        <taxon>Streptophyta</taxon>
        <taxon>Embryophyta</taxon>
        <taxon>Tracheophyta</taxon>
        <taxon>Spermatophyta</taxon>
        <taxon>Magnoliopsida</taxon>
        <taxon>eudicotyledons</taxon>
        <taxon>Gunneridae</taxon>
        <taxon>Pentapetalae</taxon>
        <taxon>rosids</taxon>
        <taxon>malvids</taxon>
        <taxon>Brassicales</taxon>
        <taxon>Brassicaceae</taxon>
        <taxon>Brassiceae</taxon>
        <taxon>Brassica</taxon>
    </lineage>
</organism>
<evidence type="ECO:0000313" key="2">
    <source>
        <dbReference type="EMBL" id="KAH0901227.1"/>
    </source>
</evidence>
<keyword evidence="3" id="KW-1185">Reference proteome</keyword>
<evidence type="ECO:0000313" key="3">
    <source>
        <dbReference type="Proteomes" id="UP000824890"/>
    </source>
</evidence>
<proteinExistence type="predicted"/>
<dbReference type="Proteomes" id="UP000824890">
    <property type="component" value="Unassembled WGS sequence"/>
</dbReference>
<accession>A0ABQ8B8V4</accession>
<protein>
    <submittedName>
        <fullName evidence="2">Uncharacterized protein</fullName>
    </submittedName>
</protein>